<dbReference type="InterPro" id="IPR003156">
    <property type="entry name" value="DHHA1_dom"/>
</dbReference>
<keyword evidence="6" id="KW-0378">Hydrolase</keyword>
<evidence type="ECO:0000256" key="2">
    <source>
        <dbReference type="SAM" id="MobiDB-lite"/>
    </source>
</evidence>
<dbReference type="Gene3D" id="3.10.310.30">
    <property type="match status" value="1"/>
</dbReference>
<evidence type="ECO:0000256" key="1">
    <source>
        <dbReference type="SAM" id="Coils"/>
    </source>
</evidence>
<geneLocation type="plasmid" evidence="7">
    <name>psmr5</name>
</geneLocation>
<gene>
    <name evidence="6" type="primary">recJ</name>
    <name evidence="6" type="ORF">MARSALSMR5_04178</name>
</gene>
<dbReference type="Pfam" id="PF02272">
    <property type="entry name" value="DHHA1"/>
    <property type="match status" value="1"/>
</dbReference>
<dbReference type="InterPro" id="IPR051673">
    <property type="entry name" value="SSDNA_exonuclease_RecJ"/>
</dbReference>
<keyword evidence="1" id="KW-0175">Coiled coil</keyword>
<dbReference type="AlphaFoldDB" id="A0A1W6KFJ7"/>
<keyword evidence="3" id="KW-1133">Transmembrane helix</keyword>
<feature type="coiled-coil region" evidence="1">
    <location>
        <begin position="347"/>
        <end position="396"/>
    </location>
</feature>
<proteinExistence type="predicted"/>
<dbReference type="SUPFAM" id="SSF64182">
    <property type="entry name" value="DHH phosphoesterases"/>
    <property type="match status" value="1"/>
</dbReference>
<dbReference type="EMBL" id="CP020932">
    <property type="protein sequence ID" value="ARM86198.1"/>
    <property type="molecule type" value="Genomic_DNA"/>
</dbReference>
<dbReference type="RefSeq" id="WP_085682161.1">
    <property type="nucleotide sequence ID" value="NZ_CP020932.1"/>
</dbReference>
<reference evidence="6 7" key="1">
    <citation type="submission" date="2017-04" db="EMBL/GenBank/DDBJ databases">
        <title>Genome Sequence of Marinobacter salarius strain SMR5 Isolated from a culture of the Diatom Skeletonema marinoi.</title>
        <authorList>
            <person name="Topel M."/>
            <person name="Pinder M.I.M."/>
            <person name="Johansson O.N."/>
            <person name="Kourtchenko O."/>
            <person name="Godhe A."/>
            <person name="Clarke A.K."/>
        </authorList>
    </citation>
    <scope>NUCLEOTIDE SEQUENCE [LARGE SCALE GENOMIC DNA]</scope>
    <source>
        <strain evidence="6 7">SMR5</strain>
        <plasmid evidence="7">Plasmid psmr5</plasmid>
    </source>
</reference>
<dbReference type="GO" id="GO:0003676">
    <property type="term" value="F:nucleic acid binding"/>
    <property type="evidence" value="ECO:0007669"/>
    <property type="project" value="InterPro"/>
</dbReference>
<evidence type="ECO:0000259" key="4">
    <source>
        <dbReference type="Pfam" id="PF01368"/>
    </source>
</evidence>
<keyword evidence="6" id="KW-0269">Exonuclease</keyword>
<evidence type="ECO:0000313" key="6">
    <source>
        <dbReference type="EMBL" id="ARM86198.1"/>
    </source>
</evidence>
<evidence type="ECO:0000256" key="3">
    <source>
        <dbReference type="SAM" id="Phobius"/>
    </source>
</evidence>
<dbReference type="PANTHER" id="PTHR30255:SF2">
    <property type="entry name" value="SINGLE-STRANDED-DNA-SPECIFIC EXONUCLEASE RECJ"/>
    <property type="match status" value="1"/>
</dbReference>
<organism evidence="6 7">
    <name type="scientific">Marinobacter salarius</name>
    <dbReference type="NCBI Taxonomy" id="1420917"/>
    <lineage>
        <taxon>Bacteria</taxon>
        <taxon>Pseudomonadati</taxon>
        <taxon>Pseudomonadota</taxon>
        <taxon>Gammaproteobacteria</taxon>
        <taxon>Pseudomonadales</taxon>
        <taxon>Marinobacteraceae</taxon>
        <taxon>Marinobacter</taxon>
    </lineage>
</organism>
<dbReference type="InterPro" id="IPR038763">
    <property type="entry name" value="DHH_sf"/>
</dbReference>
<sequence>MHAVKTEQTERGLRWIDAELNEVKKRILANRGTALPETYDPANLLCPTKLTDGIKAAVRLSDVLLKGQRVVAVADFDCDGATSTAIFVRCMERFSRALREFRFPKAEINHVIPDRFTYGYGLKPKLAEEKVKPLRPDVIVTLDNGISSQDAVFKINQWEGVCGANLNGTPHVIITDHHAQGDELPKALAVVNPNRKDCRFPSKALAGCGVAFYVMILVRQALISRLKKMDKMAAAASIAAIQVNHVADVLAIGTVGDVVPLDANNRLLVKTGLDRINKGLTMSARESHEKGYLSYGVRALLETAGVSAPVTSTDLAFQVVPRINAVGRMEKPTSGVECLLADARMIAEIEAKRCDELNKERKAVQKEMEREAHAALTETMAEAEQQTDALEAQEAMVLHGNHWHPGIVGLVASRIKEKTKGAVICFSPEVDPSSPDTAGDPDWLKGSGRSDNVHLRDTLAYVSAMAPDLMMQFGGHARAAGLSLHRSELNKFKRLFKEAVAHFLEVAPLSNPVFDDGALIPELRDMEFVEWMETQPWGQMFPEPTFTQRFKVIRSLAIGTEHQKLLLMDLDDQPLSSETGPNGEVVYSVAANAKTFPALWFFSRNEETPDALEPGIAIEATYTASINRIRGKQEFQGIARKVTPIGLGR</sequence>
<keyword evidence="3" id="KW-0472">Membrane</keyword>
<accession>A0A1W6KFJ7</accession>
<dbReference type="PANTHER" id="PTHR30255">
    <property type="entry name" value="SINGLE-STRANDED-DNA-SPECIFIC EXONUCLEASE RECJ"/>
    <property type="match status" value="1"/>
</dbReference>
<keyword evidence="3" id="KW-0812">Transmembrane</keyword>
<evidence type="ECO:0000313" key="7">
    <source>
        <dbReference type="Proteomes" id="UP000193100"/>
    </source>
</evidence>
<dbReference type="GO" id="GO:0004527">
    <property type="term" value="F:exonuclease activity"/>
    <property type="evidence" value="ECO:0007669"/>
    <property type="project" value="UniProtKB-KW"/>
</dbReference>
<feature type="domain" description="DDH" evidence="4">
    <location>
        <begin position="70"/>
        <end position="238"/>
    </location>
</feature>
<protein>
    <submittedName>
        <fullName evidence="6">Single-stranded-DNA-specific exonuclease RecJ</fullName>
        <ecNumber evidence="6">3.1.-.-</ecNumber>
    </submittedName>
</protein>
<dbReference type="Proteomes" id="UP000193100">
    <property type="component" value="Plasmid pSMR5"/>
</dbReference>
<dbReference type="Gene3D" id="3.90.1640.30">
    <property type="match status" value="1"/>
</dbReference>
<keyword evidence="6" id="KW-0540">Nuclease</keyword>
<feature type="transmembrane region" description="Helical" evidence="3">
    <location>
        <begin position="204"/>
        <end position="222"/>
    </location>
</feature>
<evidence type="ECO:0000259" key="5">
    <source>
        <dbReference type="Pfam" id="PF02272"/>
    </source>
</evidence>
<feature type="region of interest" description="Disordered" evidence="2">
    <location>
        <begin position="426"/>
        <end position="449"/>
    </location>
</feature>
<dbReference type="InterPro" id="IPR001667">
    <property type="entry name" value="DDH_dom"/>
</dbReference>
<dbReference type="Pfam" id="PF01368">
    <property type="entry name" value="DHH"/>
    <property type="match status" value="1"/>
</dbReference>
<dbReference type="GeneID" id="77258079"/>
<dbReference type="EC" id="3.1.-.-" evidence="6"/>
<name>A0A1W6KFJ7_9GAMM</name>
<keyword evidence="6" id="KW-0614">Plasmid</keyword>
<feature type="domain" description="DHHA1" evidence="5">
    <location>
        <begin position="399"/>
        <end position="500"/>
    </location>
</feature>